<dbReference type="Gene3D" id="3.55.50.30">
    <property type="match status" value="1"/>
</dbReference>
<keyword evidence="1" id="KW-0812">Transmembrane</keyword>
<dbReference type="PANTHER" id="PTHR30273">
    <property type="entry name" value="PERIPLASMIC SIGNAL SENSOR AND SIGMA FACTOR ACTIVATOR FECR-RELATED"/>
    <property type="match status" value="1"/>
</dbReference>
<name>A0A1A9I569_9BACT</name>
<gene>
    <name evidence="4" type="ORF">A8C56_13400</name>
</gene>
<evidence type="ECO:0000256" key="1">
    <source>
        <dbReference type="SAM" id="Phobius"/>
    </source>
</evidence>
<dbReference type="PIRSF" id="PIRSF018266">
    <property type="entry name" value="FecR"/>
    <property type="match status" value="1"/>
</dbReference>
<dbReference type="RefSeq" id="WP_067756916.1">
    <property type="nucleotide sequence ID" value="NZ_CP015772.1"/>
</dbReference>
<dbReference type="STRING" id="1176587.A8C56_13400"/>
<dbReference type="EMBL" id="CP015772">
    <property type="protein sequence ID" value="ANH81840.1"/>
    <property type="molecule type" value="Genomic_DNA"/>
</dbReference>
<protein>
    <recommendedName>
        <fullName evidence="6">Anti-sigma factor</fullName>
    </recommendedName>
</protein>
<dbReference type="AlphaFoldDB" id="A0A1A9I569"/>
<dbReference type="GO" id="GO:0016989">
    <property type="term" value="F:sigma factor antagonist activity"/>
    <property type="evidence" value="ECO:0007669"/>
    <property type="project" value="TreeGrafter"/>
</dbReference>
<dbReference type="KEGG" id="nia:A8C56_13400"/>
<dbReference type="Gene3D" id="2.60.120.1440">
    <property type="match status" value="1"/>
</dbReference>
<dbReference type="InterPro" id="IPR006860">
    <property type="entry name" value="FecR"/>
</dbReference>
<dbReference type="OrthoDB" id="1523735at2"/>
<sequence>MSRIHDLLNKFALGISSREEFDELMSLLNEERYGQEIRQALKDIYGTLDTEVFSDIQIGKKGNLIEPQNALKGLPGGKKYWRKRIAAAAAIVLPLGFIAFLLFTKNNFLHNQNSLKTVQMSTQAESKTSLILPDGSKVWLNSYSTITYNTGFNDGKREVTLVGEALFDVKHDSLHPFVVHTKNFNVTDMGTVFNVQSYPEDPHATASLISGSIEITFKEKEKQREKIVLVPNQKITVSNSSGAEPDAVNEQLLVKSSILPDPQTNIIPDTAWMAKKIIFKDISFYDLALQMQRRYSIKMVFKKAQIGAYKFTGRFNDETPDEALRELQAIAPFTYSKEKDSVYIIDK</sequence>
<accession>A0A1A9I569</accession>
<keyword evidence="1" id="KW-0472">Membrane</keyword>
<evidence type="ECO:0000259" key="2">
    <source>
        <dbReference type="Pfam" id="PF04773"/>
    </source>
</evidence>
<keyword evidence="5" id="KW-1185">Reference proteome</keyword>
<evidence type="ECO:0000313" key="5">
    <source>
        <dbReference type="Proteomes" id="UP000077667"/>
    </source>
</evidence>
<evidence type="ECO:0008006" key="6">
    <source>
        <dbReference type="Google" id="ProtNLM"/>
    </source>
</evidence>
<evidence type="ECO:0000313" key="4">
    <source>
        <dbReference type="EMBL" id="ANH81840.1"/>
    </source>
</evidence>
<dbReference type="Pfam" id="PF16344">
    <property type="entry name" value="FecR_C"/>
    <property type="match status" value="1"/>
</dbReference>
<proteinExistence type="predicted"/>
<feature type="transmembrane region" description="Helical" evidence="1">
    <location>
        <begin position="85"/>
        <end position="103"/>
    </location>
</feature>
<organism evidence="4 5">
    <name type="scientific">Niabella ginsenosidivorans</name>
    <dbReference type="NCBI Taxonomy" id="1176587"/>
    <lineage>
        <taxon>Bacteria</taxon>
        <taxon>Pseudomonadati</taxon>
        <taxon>Bacteroidota</taxon>
        <taxon>Chitinophagia</taxon>
        <taxon>Chitinophagales</taxon>
        <taxon>Chitinophagaceae</taxon>
        <taxon>Niabella</taxon>
    </lineage>
</organism>
<dbReference type="Pfam" id="PF04773">
    <property type="entry name" value="FecR"/>
    <property type="match status" value="1"/>
</dbReference>
<dbReference type="InterPro" id="IPR032508">
    <property type="entry name" value="FecR_C"/>
</dbReference>
<keyword evidence="1" id="KW-1133">Transmembrane helix</keyword>
<evidence type="ECO:0000259" key="3">
    <source>
        <dbReference type="Pfam" id="PF16344"/>
    </source>
</evidence>
<reference evidence="4 5" key="1">
    <citation type="submission" date="2016-05" db="EMBL/GenBank/DDBJ databases">
        <title>Niabella ginsenosidivorans BS26 whole genome sequencing.</title>
        <authorList>
            <person name="Im W.T."/>
            <person name="Siddiqi M.Z."/>
        </authorList>
    </citation>
    <scope>NUCLEOTIDE SEQUENCE [LARGE SCALE GENOMIC DNA]</scope>
    <source>
        <strain evidence="4 5">BS26</strain>
    </source>
</reference>
<feature type="domain" description="Protein FecR C-terminal" evidence="3">
    <location>
        <begin position="276"/>
        <end position="344"/>
    </location>
</feature>
<dbReference type="Proteomes" id="UP000077667">
    <property type="component" value="Chromosome"/>
</dbReference>
<dbReference type="InterPro" id="IPR012373">
    <property type="entry name" value="Ferrdict_sens_TM"/>
</dbReference>
<dbReference type="PANTHER" id="PTHR30273:SF2">
    <property type="entry name" value="PROTEIN FECR"/>
    <property type="match status" value="1"/>
</dbReference>
<feature type="domain" description="FecR protein" evidence="2">
    <location>
        <begin position="120"/>
        <end position="214"/>
    </location>
</feature>